<dbReference type="InterPro" id="IPR000515">
    <property type="entry name" value="MetI-like"/>
</dbReference>
<dbReference type="CDD" id="cd06261">
    <property type="entry name" value="TM_PBP2"/>
    <property type="match status" value="1"/>
</dbReference>
<dbReference type="GO" id="GO:0043190">
    <property type="term" value="C:ATP-binding cassette (ABC) transporter complex"/>
    <property type="evidence" value="ECO:0007669"/>
    <property type="project" value="InterPro"/>
</dbReference>
<evidence type="ECO:0000256" key="3">
    <source>
        <dbReference type="ARBA" id="ARBA00022475"/>
    </source>
</evidence>
<keyword evidence="4 7" id="KW-0812">Transmembrane</keyword>
<organism evidence="9">
    <name type="scientific">Nakamurella sp. A5-74</name>
    <dbReference type="NCBI Taxonomy" id="3158264"/>
    <lineage>
        <taxon>Bacteria</taxon>
        <taxon>Bacillati</taxon>
        <taxon>Actinomycetota</taxon>
        <taxon>Actinomycetes</taxon>
        <taxon>Nakamurellales</taxon>
        <taxon>Nakamurellaceae</taxon>
        <taxon>Nakamurella</taxon>
    </lineage>
</organism>
<evidence type="ECO:0000313" key="9">
    <source>
        <dbReference type="EMBL" id="XCG62463.1"/>
    </source>
</evidence>
<accession>A0AAU8DMB6</accession>
<evidence type="ECO:0000256" key="4">
    <source>
        <dbReference type="ARBA" id="ARBA00022692"/>
    </source>
</evidence>
<dbReference type="Gene3D" id="1.10.3720.10">
    <property type="entry name" value="MetI-like"/>
    <property type="match status" value="1"/>
</dbReference>
<dbReference type="InterPro" id="IPR043429">
    <property type="entry name" value="ArtM/GltK/GlnP/TcyL/YhdX-like"/>
</dbReference>
<evidence type="ECO:0000256" key="2">
    <source>
        <dbReference type="ARBA" id="ARBA00022448"/>
    </source>
</evidence>
<evidence type="ECO:0000256" key="7">
    <source>
        <dbReference type="RuleBase" id="RU363032"/>
    </source>
</evidence>
<dbReference type="GO" id="GO:0006865">
    <property type="term" value="P:amino acid transport"/>
    <property type="evidence" value="ECO:0007669"/>
    <property type="project" value="TreeGrafter"/>
</dbReference>
<comment type="subcellular location">
    <subcellularLocation>
        <location evidence="1 7">Cell membrane</location>
        <topology evidence="1 7">Multi-pass membrane protein</topology>
    </subcellularLocation>
</comment>
<evidence type="ECO:0000256" key="5">
    <source>
        <dbReference type="ARBA" id="ARBA00022989"/>
    </source>
</evidence>
<sequence length="298" mass="31915">MSAASVLYDAPGPRAKARNLVLTIIFAILVAGTLWWAIDILAGTDQLDGDKWNPFLTAGVWTTYLLPGLAATLEAAFYALIGSLVLGAVLALGRLSDHVWVRLPAAWVVELFRSIPVLVMMIFFKQLYVDIDLGTPDQRPLFAVVTGLVLYNGSVLAEVFRAGILSLPNGQTEASKAIGLRKGQMMRLILLPQGFTAMLPATVSQLVVIVKDTALGSIILYPELLAAGRQMTTQYGNPVATYVGLALIFVLVNFILTSLAGFLDKFMNRKRRGPKIDITQAAGGLGGSNIVVQSASAV</sequence>
<keyword evidence="6 7" id="KW-0472">Membrane</keyword>
<dbReference type="SUPFAM" id="SSF161098">
    <property type="entry name" value="MetI-like"/>
    <property type="match status" value="1"/>
</dbReference>
<name>A0AAU8DMB6_9ACTN</name>
<protein>
    <submittedName>
        <fullName evidence="9">Amino acid ABC transporter permease</fullName>
    </submittedName>
</protein>
<evidence type="ECO:0000256" key="1">
    <source>
        <dbReference type="ARBA" id="ARBA00004651"/>
    </source>
</evidence>
<dbReference type="InterPro" id="IPR035906">
    <property type="entry name" value="MetI-like_sf"/>
</dbReference>
<reference evidence="9" key="1">
    <citation type="submission" date="2024-05" db="EMBL/GenBank/DDBJ databases">
        <authorList>
            <person name="Cai S.Y."/>
            <person name="Jin L.M."/>
            <person name="Li H.R."/>
        </authorList>
    </citation>
    <scope>NUCLEOTIDE SEQUENCE</scope>
    <source>
        <strain evidence="9">A5-74</strain>
    </source>
</reference>
<feature type="transmembrane region" description="Helical" evidence="7">
    <location>
        <begin position="20"/>
        <end position="38"/>
    </location>
</feature>
<dbReference type="InterPro" id="IPR010065">
    <property type="entry name" value="AA_ABC_transptr_permease_3TM"/>
</dbReference>
<dbReference type="Pfam" id="PF00528">
    <property type="entry name" value="BPD_transp_1"/>
    <property type="match status" value="1"/>
</dbReference>
<evidence type="ECO:0000259" key="8">
    <source>
        <dbReference type="PROSITE" id="PS50928"/>
    </source>
</evidence>
<gene>
    <name evidence="9" type="ORF">ABLG96_14550</name>
</gene>
<feature type="transmembrane region" description="Helical" evidence="7">
    <location>
        <begin position="75"/>
        <end position="93"/>
    </location>
</feature>
<dbReference type="EMBL" id="CP159218">
    <property type="protein sequence ID" value="XCG62463.1"/>
    <property type="molecule type" value="Genomic_DNA"/>
</dbReference>
<keyword evidence="3" id="KW-1003">Cell membrane</keyword>
<dbReference type="GO" id="GO:0022857">
    <property type="term" value="F:transmembrane transporter activity"/>
    <property type="evidence" value="ECO:0007669"/>
    <property type="project" value="InterPro"/>
</dbReference>
<feature type="transmembrane region" description="Helical" evidence="7">
    <location>
        <begin position="141"/>
        <end position="167"/>
    </location>
</feature>
<keyword evidence="5 7" id="KW-1133">Transmembrane helix</keyword>
<feature type="domain" description="ABC transmembrane type-1" evidence="8">
    <location>
        <begin position="69"/>
        <end position="260"/>
    </location>
</feature>
<feature type="transmembrane region" description="Helical" evidence="7">
    <location>
        <begin position="239"/>
        <end position="263"/>
    </location>
</feature>
<dbReference type="PANTHER" id="PTHR30614:SF21">
    <property type="entry name" value="AMINO ACID ABC TRANSPORTER PERMEASE"/>
    <property type="match status" value="1"/>
</dbReference>
<dbReference type="RefSeq" id="WP_353648078.1">
    <property type="nucleotide sequence ID" value="NZ_CP159218.1"/>
</dbReference>
<dbReference type="PROSITE" id="PS50928">
    <property type="entry name" value="ABC_TM1"/>
    <property type="match status" value="1"/>
</dbReference>
<dbReference type="PANTHER" id="PTHR30614">
    <property type="entry name" value="MEMBRANE COMPONENT OF AMINO ACID ABC TRANSPORTER"/>
    <property type="match status" value="1"/>
</dbReference>
<dbReference type="AlphaFoldDB" id="A0AAU8DMB6"/>
<comment type="similarity">
    <text evidence="7">Belongs to the binding-protein-dependent transport system permease family.</text>
</comment>
<keyword evidence="2 7" id="KW-0813">Transport</keyword>
<evidence type="ECO:0000256" key="6">
    <source>
        <dbReference type="ARBA" id="ARBA00023136"/>
    </source>
</evidence>
<dbReference type="NCBIfam" id="TIGR01726">
    <property type="entry name" value="HEQRo_perm_3TM"/>
    <property type="match status" value="1"/>
</dbReference>
<feature type="transmembrane region" description="Helical" evidence="7">
    <location>
        <begin position="188"/>
        <end position="210"/>
    </location>
</feature>
<proteinExistence type="inferred from homology"/>
<feature type="transmembrane region" description="Helical" evidence="7">
    <location>
        <begin position="105"/>
        <end position="129"/>
    </location>
</feature>